<comment type="similarity">
    <text evidence="4">Belongs to the WD repeat PROPPIN family.</text>
</comment>
<dbReference type="InterPro" id="IPR036322">
    <property type="entry name" value="WD40_repeat_dom_sf"/>
</dbReference>
<evidence type="ECO:0000313" key="6">
    <source>
        <dbReference type="Proteomes" id="UP000243519"/>
    </source>
</evidence>
<dbReference type="InterPro" id="IPR048720">
    <property type="entry name" value="PROPPIN"/>
</dbReference>
<dbReference type="InterPro" id="IPR015943">
    <property type="entry name" value="WD40/YVTN_repeat-like_dom_sf"/>
</dbReference>
<organism evidence="5 6">
    <name type="scientific">Trichophyton violaceum</name>
    <dbReference type="NCBI Taxonomy" id="34388"/>
    <lineage>
        <taxon>Eukaryota</taxon>
        <taxon>Fungi</taxon>
        <taxon>Dikarya</taxon>
        <taxon>Ascomycota</taxon>
        <taxon>Pezizomycotina</taxon>
        <taxon>Eurotiomycetes</taxon>
        <taxon>Eurotiomycetidae</taxon>
        <taxon>Onygenales</taxon>
        <taxon>Arthrodermataceae</taxon>
        <taxon>Trichophyton</taxon>
    </lineage>
</organism>
<comment type="caution">
    <text evidence="5">The sequence shown here is derived from an EMBL/GenBank/DDBJ whole genome shotgun (WGS) entry which is preliminary data.</text>
</comment>
<dbReference type="AlphaFoldDB" id="A0A178FLL5"/>
<protein>
    <submittedName>
        <fullName evidence="5">SVP1-like protein</fullName>
    </submittedName>
</protein>
<keyword evidence="3" id="KW-0677">Repeat</keyword>
<dbReference type="Pfam" id="PF21032">
    <property type="entry name" value="PROPPIN"/>
    <property type="match status" value="1"/>
</dbReference>
<evidence type="ECO:0000313" key="5">
    <source>
        <dbReference type="EMBL" id="OAL73410.1"/>
    </source>
</evidence>
<dbReference type="GO" id="GO:0005774">
    <property type="term" value="C:vacuolar membrane"/>
    <property type="evidence" value="ECO:0007669"/>
    <property type="project" value="UniProtKB-SubCell"/>
</dbReference>
<keyword evidence="6" id="KW-1185">Reference proteome</keyword>
<name>A0A178FLL5_TRIVO</name>
<sequence>MNTREMIDASGGPVSLTASFNSDSSCFSVGLNSGFCVFNSDPCELKVSRDFNAGVGIVEMVGQSNYLALVGGGHTPKFPQNKVIIWDDAKQVAAMTLEFRTSILRVRITKSRIAVALYDCVHLYAFSVPPKKIAVYETGENPHGLVCLGETHIAVPGRSAGQVQLIKLDTGNVSILPAHTSPLSAMTFSGDGAVLATASQTGTIIRLFATSNGAKMAELRRGLDPAEIFSLAISPSNTLLAVTSDKATLHIFDIPHARNGQETDNAPATAPVEESTNRGWGIISKLPFLPRVFSDVYSFASARFDIGEEPLGSNYIPPPGAPSERPSKGIIGWTSDKSLLVLGAGKAELGGNDISEAERPRLFILIQQIEIRNFDPYLYSQDKRKHHLIHADSSYYFGTGLIIDSHIPNRTLPQRSESMHSPVVRHKGLVSFSPEV</sequence>
<evidence type="ECO:0000256" key="4">
    <source>
        <dbReference type="ARBA" id="ARBA00025740"/>
    </source>
</evidence>
<evidence type="ECO:0000256" key="2">
    <source>
        <dbReference type="ARBA" id="ARBA00022574"/>
    </source>
</evidence>
<dbReference type="Proteomes" id="UP000243519">
    <property type="component" value="Unassembled WGS sequence"/>
</dbReference>
<keyword evidence="2" id="KW-0853">WD repeat</keyword>
<dbReference type="PANTHER" id="PTHR11227">
    <property type="entry name" value="WD-REPEAT PROTEIN INTERACTING WITH PHOSPHOINOSIDES WIPI -RELATED"/>
    <property type="match status" value="1"/>
</dbReference>
<reference evidence="5 6" key="1">
    <citation type="submission" date="2016-05" db="EMBL/GenBank/DDBJ databases">
        <title>Genome sequencing of Trichophyton violaceum CMCC(F)T3l isolated from hair.</title>
        <authorList>
            <person name="Zhan P."/>
            <person name="Tao Y."/>
            <person name="Liu W."/>
        </authorList>
    </citation>
    <scope>NUCLEOTIDE SEQUENCE [LARGE SCALE GENOMIC DNA]</scope>
    <source>
        <strain evidence="6">CMCC(F)T3l</strain>
    </source>
</reference>
<dbReference type="EMBL" id="LHPN01000002">
    <property type="protein sequence ID" value="OAL73410.1"/>
    <property type="molecule type" value="Genomic_DNA"/>
</dbReference>
<dbReference type="OrthoDB" id="1667587at2759"/>
<dbReference type="SMART" id="SM00320">
    <property type="entry name" value="WD40"/>
    <property type="match status" value="2"/>
</dbReference>
<accession>A0A178FLL5</accession>
<dbReference type="SUPFAM" id="SSF50978">
    <property type="entry name" value="WD40 repeat-like"/>
    <property type="match status" value="1"/>
</dbReference>
<gene>
    <name evidence="5" type="ORF">A7D00_1436</name>
</gene>
<evidence type="ECO:0000256" key="3">
    <source>
        <dbReference type="ARBA" id="ARBA00022737"/>
    </source>
</evidence>
<dbReference type="InterPro" id="IPR001680">
    <property type="entry name" value="WD40_rpt"/>
</dbReference>
<comment type="subcellular location">
    <subcellularLocation>
        <location evidence="1">Vacuole membrane</location>
        <topology evidence="1">Peripheral membrane protein</topology>
    </subcellularLocation>
</comment>
<proteinExistence type="inferred from homology"/>
<dbReference type="Gene3D" id="2.130.10.10">
    <property type="entry name" value="YVTN repeat-like/Quinoprotein amine dehydrogenase"/>
    <property type="match status" value="1"/>
</dbReference>
<evidence type="ECO:0000256" key="1">
    <source>
        <dbReference type="ARBA" id="ARBA00004148"/>
    </source>
</evidence>